<sequence>MEEEVKHSLAREVVDVQARGSDAGVAPGEESDLSLRRFETAPIDVCDPDSVTVIGDEATPAPGVAAAEKEIGETNPQELPFTHGDFKRFSSKIDYLYTQTVAKEGLRHKETLENARAAMQMYEECTRKNFIARDKDVILDCEFMTTPKIRDEVTKLASPLFQYFRALFGDEWQHGRPKVDIRCEPCYEAYRSARGRATPALAKEERIP</sequence>
<comment type="caution">
    <text evidence="1">The sequence shown here is derived from an EMBL/GenBank/DDBJ whole genome shotgun (WGS) entry which is preliminary data.</text>
</comment>
<gene>
    <name evidence="1" type="primary">Acey_s0039.g152</name>
    <name evidence="1" type="ORF">Y032_0039g152</name>
</gene>
<evidence type="ECO:0000313" key="1">
    <source>
        <dbReference type="EMBL" id="EYC14782.1"/>
    </source>
</evidence>
<protein>
    <submittedName>
        <fullName evidence="1">Uncharacterized protein</fullName>
    </submittedName>
</protein>
<name>A0A016UIV8_9BILA</name>
<dbReference type="Proteomes" id="UP000024635">
    <property type="component" value="Unassembled WGS sequence"/>
</dbReference>
<dbReference type="OrthoDB" id="5899857at2759"/>
<keyword evidence="2" id="KW-1185">Reference proteome</keyword>
<proteinExistence type="predicted"/>
<evidence type="ECO:0000313" key="2">
    <source>
        <dbReference type="Proteomes" id="UP000024635"/>
    </source>
</evidence>
<dbReference type="AlphaFoldDB" id="A0A016UIV8"/>
<accession>A0A016UIV8</accession>
<reference evidence="2" key="1">
    <citation type="journal article" date="2015" name="Nat. Genet.">
        <title>The genome and transcriptome of the zoonotic hookworm Ancylostoma ceylanicum identify infection-specific gene families.</title>
        <authorList>
            <person name="Schwarz E.M."/>
            <person name="Hu Y."/>
            <person name="Antoshechkin I."/>
            <person name="Miller M.M."/>
            <person name="Sternberg P.W."/>
            <person name="Aroian R.V."/>
        </authorList>
    </citation>
    <scope>NUCLEOTIDE SEQUENCE</scope>
    <source>
        <strain evidence="2">HY135</strain>
    </source>
</reference>
<organism evidence="1 2">
    <name type="scientific">Ancylostoma ceylanicum</name>
    <dbReference type="NCBI Taxonomy" id="53326"/>
    <lineage>
        <taxon>Eukaryota</taxon>
        <taxon>Metazoa</taxon>
        <taxon>Ecdysozoa</taxon>
        <taxon>Nematoda</taxon>
        <taxon>Chromadorea</taxon>
        <taxon>Rhabditida</taxon>
        <taxon>Rhabditina</taxon>
        <taxon>Rhabditomorpha</taxon>
        <taxon>Strongyloidea</taxon>
        <taxon>Ancylostomatidae</taxon>
        <taxon>Ancylostomatinae</taxon>
        <taxon>Ancylostoma</taxon>
    </lineage>
</organism>
<dbReference type="EMBL" id="JARK01001375">
    <property type="protein sequence ID" value="EYC14782.1"/>
    <property type="molecule type" value="Genomic_DNA"/>
</dbReference>